<dbReference type="SUPFAM" id="SSF52058">
    <property type="entry name" value="L domain-like"/>
    <property type="match status" value="1"/>
</dbReference>
<evidence type="ECO:0000256" key="3">
    <source>
        <dbReference type="SAM" id="MobiDB-lite"/>
    </source>
</evidence>
<evidence type="ECO:0000256" key="2">
    <source>
        <dbReference type="ARBA" id="ARBA00022737"/>
    </source>
</evidence>
<accession>A0A2X2SS55</accession>
<evidence type="ECO:0000313" key="5">
    <source>
        <dbReference type="Proteomes" id="UP000250169"/>
    </source>
</evidence>
<dbReference type="PROSITE" id="PS51450">
    <property type="entry name" value="LRR"/>
    <property type="match status" value="1"/>
</dbReference>
<dbReference type="Proteomes" id="UP000250169">
    <property type="component" value="Unassembled WGS sequence"/>
</dbReference>
<dbReference type="InterPro" id="IPR001611">
    <property type="entry name" value="Leu-rich_rpt"/>
</dbReference>
<keyword evidence="2" id="KW-0677">Repeat</keyword>
<proteinExistence type="predicted"/>
<dbReference type="RefSeq" id="WP_252864643.1">
    <property type="nucleotide sequence ID" value="NZ_UAVS01000008.1"/>
</dbReference>
<keyword evidence="1" id="KW-0433">Leucine-rich repeat</keyword>
<dbReference type="PANTHER" id="PTHR24366:SF96">
    <property type="entry name" value="LEUCINE RICH REPEAT CONTAINING 53"/>
    <property type="match status" value="1"/>
</dbReference>
<evidence type="ECO:0000313" key="4">
    <source>
        <dbReference type="EMBL" id="SQA95008.1"/>
    </source>
</evidence>
<name>A0A2X2SS55_CAPOC</name>
<dbReference type="InterPro" id="IPR032675">
    <property type="entry name" value="LRR_dom_sf"/>
</dbReference>
<gene>
    <name evidence="4" type="primary">inlA</name>
    <name evidence="4" type="ORF">NCTC11545_02213</name>
</gene>
<dbReference type="Gene3D" id="3.80.10.10">
    <property type="entry name" value="Ribonuclease Inhibitor"/>
    <property type="match status" value="1"/>
</dbReference>
<dbReference type="PROSITE" id="PS51257">
    <property type="entry name" value="PROKAR_LIPOPROTEIN"/>
    <property type="match status" value="1"/>
</dbReference>
<dbReference type="PANTHER" id="PTHR24366">
    <property type="entry name" value="IG(IMMUNOGLOBULIN) AND LRR(LEUCINE RICH REPEAT) DOMAINS"/>
    <property type="match status" value="1"/>
</dbReference>
<organism evidence="4 5">
    <name type="scientific">Capnocytophaga ochracea</name>
    <dbReference type="NCBI Taxonomy" id="1018"/>
    <lineage>
        <taxon>Bacteria</taxon>
        <taxon>Pseudomonadati</taxon>
        <taxon>Bacteroidota</taxon>
        <taxon>Flavobacteriia</taxon>
        <taxon>Flavobacteriales</taxon>
        <taxon>Flavobacteriaceae</taxon>
        <taxon>Capnocytophaga</taxon>
    </lineage>
</organism>
<dbReference type="EMBL" id="UAVS01000008">
    <property type="protein sequence ID" value="SQA95008.1"/>
    <property type="molecule type" value="Genomic_DNA"/>
</dbReference>
<evidence type="ECO:0000256" key="1">
    <source>
        <dbReference type="ARBA" id="ARBA00022614"/>
    </source>
</evidence>
<protein>
    <submittedName>
        <fullName evidence="4">Internalin-A</fullName>
    </submittedName>
</protein>
<feature type="region of interest" description="Disordered" evidence="3">
    <location>
        <begin position="22"/>
        <end position="42"/>
    </location>
</feature>
<sequence length="587" mass="64023">MSYIRNYTMIALAMSLAIGCQKNDDSETPTPDEPKPSVPWTELTPATPIYDDPKSVTSCSADDVKFLRKIAKMNGFEEDFKTDDPSQWKKEHLGVIWKKETANGKDTYFVSELGGTKGGGKGITKLDFFDVNNAFTKLEKVELTAPELSTVYIDGSIPSLKSIILKGKDTQKTSPLEKITIRNLKGLETLSLTDFPSLKTTNDEDYFAISSYYYCENLVNVTLNNIGASNIQVSAEKTLKELNLLNNANVTELNIEDAPMKNLDFNATTYPKLTSLALKKLTADSAKNLSVEGLPNLTDINISKISSVTKASVTACPKLTSLMIQNGNFNNITLQGLSELKTLDLAGNKIANIEASSLNKVTKLHLNNNELKGSTPFKLPANVSMLSLQGNEGLTAVDLSPYKELTLVNINGYKKGETKATAPSALSYLKIAGLAKLERLLANWNALSSIDTDGQENISAKINLIECENNALHPDAIYALKKAFPSLDFSLSGAGSSSKACSYVKQRAFKIGRVTNNQVTFAISQEPTHGVQTEVTLKDTDNSAYQYDSNTGVLTVKKAGSYEIVVKNTKLLGQMRNGFVSEKVTFK</sequence>
<dbReference type="AlphaFoldDB" id="A0A2X2SS55"/>
<reference evidence="4 5" key="1">
    <citation type="submission" date="2018-06" db="EMBL/GenBank/DDBJ databases">
        <authorList>
            <consortium name="Pathogen Informatics"/>
            <person name="Doyle S."/>
        </authorList>
    </citation>
    <scope>NUCLEOTIDE SEQUENCE [LARGE SCALE GENOMIC DNA]</scope>
    <source>
        <strain evidence="4 5">NCTC11545</strain>
    </source>
</reference>